<dbReference type="SUPFAM" id="SSF89550">
    <property type="entry name" value="PHP domain-like"/>
    <property type="match status" value="1"/>
</dbReference>
<dbReference type="InterPro" id="IPR010994">
    <property type="entry name" value="RuvA_2-like"/>
</dbReference>
<evidence type="ECO:0008006" key="3">
    <source>
        <dbReference type="Google" id="ProtNLM"/>
    </source>
</evidence>
<sequence>MRQDPVHTEAARQADAGSEAERTDGLGLWFADFHIHIGRAMGRPVKMAAAPSLTLDRLLHHARAVKGLDIVTVIDGVCTGVLAELTRLVQTGELTEQPGGGLRHKNGLVVFPGAEVEIAGPAGGAAHFGAWFPTLAAAADFHAWLATVQGNPALSSQRARVEATALQREVAARQGLFVVHHAFTPHKGLYGCCVRSMADMLEPQLVDAVELGLSADSEMADGLSELAPFTFLTNSDAHSLPKVAREYNALRLAAPTFAEVAKALRREAGRRVAANYGLLPELGKYHRSVCAACGAPWSPGQTVCRCGSRQAVGGVRERLRELSDCDPPRHPPHRPPYIRQVPLAFVPGIGEKWYARLLAAFGTEMDVLHRTSRDALATVCGEALAERIDLARRGLLTVEPGGGGVYGRLRLAQA</sequence>
<dbReference type="EMBL" id="BMOY01000002">
    <property type="protein sequence ID" value="GGI95638.1"/>
    <property type="molecule type" value="Genomic_DNA"/>
</dbReference>
<name>A0A917K054_9BACL</name>
<evidence type="ECO:0000313" key="2">
    <source>
        <dbReference type="Proteomes" id="UP000637695"/>
    </source>
</evidence>
<organism evidence="1 2">
    <name type="scientific">Alicyclobacillus cellulosilyticus</name>
    <dbReference type="NCBI Taxonomy" id="1003997"/>
    <lineage>
        <taxon>Bacteria</taxon>
        <taxon>Bacillati</taxon>
        <taxon>Bacillota</taxon>
        <taxon>Bacilli</taxon>
        <taxon>Bacillales</taxon>
        <taxon>Alicyclobacillaceae</taxon>
        <taxon>Alicyclobacillus</taxon>
    </lineage>
</organism>
<dbReference type="RefSeq" id="WP_229776188.1">
    <property type="nucleotide sequence ID" value="NZ_BMOY01000002.1"/>
</dbReference>
<keyword evidence="2" id="KW-1185">Reference proteome</keyword>
<dbReference type="PANTHER" id="PTHR40084">
    <property type="entry name" value="PHOSPHOHYDROLASE, PHP FAMILY"/>
    <property type="match status" value="1"/>
</dbReference>
<dbReference type="AlphaFoldDB" id="A0A917K054"/>
<dbReference type="InterPro" id="IPR016195">
    <property type="entry name" value="Pol/histidinol_Pase-like"/>
</dbReference>
<dbReference type="CDD" id="cd19067">
    <property type="entry name" value="PfuEndoQ-like"/>
    <property type="match status" value="1"/>
</dbReference>
<gene>
    <name evidence="1" type="primary">yqxK</name>
    <name evidence="1" type="ORF">GCM10010885_01630</name>
</gene>
<protein>
    <recommendedName>
        <fullName evidence="3">TIGR00375 family protein</fullName>
    </recommendedName>
</protein>
<dbReference type="Gene3D" id="3.20.20.140">
    <property type="entry name" value="Metal-dependent hydrolases"/>
    <property type="match status" value="1"/>
</dbReference>
<dbReference type="Proteomes" id="UP000637695">
    <property type="component" value="Unassembled WGS sequence"/>
</dbReference>
<proteinExistence type="predicted"/>
<dbReference type="PANTHER" id="PTHR40084:SF1">
    <property type="entry name" value="PHOSPHOTRANSFERASE"/>
    <property type="match status" value="1"/>
</dbReference>
<reference evidence="1" key="1">
    <citation type="journal article" date="2014" name="Int. J. Syst. Evol. Microbiol.">
        <title>Complete genome sequence of Corynebacterium casei LMG S-19264T (=DSM 44701T), isolated from a smear-ripened cheese.</title>
        <authorList>
            <consortium name="US DOE Joint Genome Institute (JGI-PGF)"/>
            <person name="Walter F."/>
            <person name="Albersmeier A."/>
            <person name="Kalinowski J."/>
            <person name="Ruckert C."/>
        </authorList>
    </citation>
    <scope>NUCLEOTIDE SEQUENCE</scope>
    <source>
        <strain evidence="1">JCM 18487</strain>
    </source>
</reference>
<dbReference type="SUPFAM" id="SSF47781">
    <property type="entry name" value="RuvA domain 2-like"/>
    <property type="match status" value="1"/>
</dbReference>
<reference evidence="1" key="2">
    <citation type="submission" date="2020-09" db="EMBL/GenBank/DDBJ databases">
        <authorList>
            <person name="Sun Q."/>
            <person name="Ohkuma M."/>
        </authorList>
    </citation>
    <scope>NUCLEOTIDE SEQUENCE</scope>
    <source>
        <strain evidence="1">JCM 18487</strain>
    </source>
</reference>
<accession>A0A917K054</accession>
<comment type="caution">
    <text evidence="1">The sequence shown here is derived from an EMBL/GenBank/DDBJ whole genome shotgun (WGS) entry which is preliminary data.</text>
</comment>
<evidence type="ECO:0000313" key="1">
    <source>
        <dbReference type="EMBL" id="GGI95638.1"/>
    </source>
</evidence>